<keyword evidence="2" id="KW-1185">Reference proteome</keyword>
<evidence type="ECO:0000313" key="2">
    <source>
        <dbReference type="Proteomes" id="UP000271889"/>
    </source>
</evidence>
<dbReference type="EMBL" id="UYRV01002006">
    <property type="protein sequence ID" value="VDK47913.1"/>
    <property type="molecule type" value="Genomic_DNA"/>
</dbReference>
<proteinExistence type="predicted"/>
<protein>
    <submittedName>
        <fullName evidence="1">Uncharacterized protein</fullName>
    </submittedName>
</protein>
<organism evidence="1 2">
    <name type="scientific">Cylicostephanus goldi</name>
    <name type="common">Nematode worm</name>
    <dbReference type="NCBI Taxonomy" id="71465"/>
    <lineage>
        <taxon>Eukaryota</taxon>
        <taxon>Metazoa</taxon>
        <taxon>Ecdysozoa</taxon>
        <taxon>Nematoda</taxon>
        <taxon>Chromadorea</taxon>
        <taxon>Rhabditida</taxon>
        <taxon>Rhabditina</taxon>
        <taxon>Rhabditomorpha</taxon>
        <taxon>Strongyloidea</taxon>
        <taxon>Strongylidae</taxon>
        <taxon>Cylicostephanus</taxon>
    </lineage>
</organism>
<dbReference type="OrthoDB" id="6510177at2759"/>
<dbReference type="AlphaFoldDB" id="A0A3P6QYM5"/>
<name>A0A3P6QYM5_CYLGO</name>
<sequence length="120" mass="13843">MLSVTTIGMRDMVLRDSIQEGYTPVDAQSYYESKVMREFSKSTGNPMKLAFMMTAKDGGSMHRKAYLDEAERIVKAIYRVTVKHGDRHLIYANICEPHCYGDEVFKTFKVIVSEFFKAFH</sequence>
<evidence type="ECO:0000313" key="1">
    <source>
        <dbReference type="EMBL" id="VDK47913.1"/>
    </source>
</evidence>
<gene>
    <name evidence="1" type="ORF">CGOC_LOCUS1151</name>
</gene>
<dbReference type="Proteomes" id="UP000271889">
    <property type="component" value="Unassembled WGS sequence"/>
</dbReference>
<reference evidence="1 2" key="1">
    <citation type="submission" date="2018-11" db="EMBL/GenBank/DDBJ databases">
        <authorList>
            <consortium name="Pathogen Informatics"/>
        </authorList>
    </citation>
    <scope>NUCLEOTIDE SEQUENCE [LARGE SCALE GENOMIC DNA]</scope>
</reference>
<accession>A0A3P6QYM5</accession>